<dbReference type="KEGG" id="bgt:106059054"/>
<dbReference type="EnsemblMetazoa" id="BGLB029139-RA">
    <property type="protein sequence ID" value="BGLB029139-PA"/>
    <property type="gene ID" value="BGLB029139"/>
</dbReference>
<dbReference type="InterPro" id="IPR027417">
    <property type="entry name" value="P-loop_NTPase"/>
</dbReference>
<dbReference type="VEuPathDB" id="VectorBase:BGLAX_031876"/>
<dbReference type="Proteomes" id="UP000076420">
    <property type="component" value="Unassembled WGS sequence"/>
</dbReference>
<evidence type="ECO:0000313" key="1">
    <source>
        <dbReference type="EnsemblMetazoa" id="BGLB029139-PA"/>
    </source>
</evidence>
<evidence type="ECO:0000313" key="2">
    <source>
        <dbReference type="Proteomes" id="UP000076420"/>
    </source>
</evidence>
<dbReference type="AlphaFoldDB" id="A0A2C9LAY2"/>
<dbReference type="VEuPathDB" id="VectorBase:BGLB029139"/>
<sequence>MMKFSKSLHVTNIRFEEKAAVKAALLPGRILQVHGPPLVGKSVLVDQVISEMQNDPEREYDVKHYSIDCKTLKRCQLKYLFKLTLESMDETPRVPLTKQAATRQINSALRNNLLSHHVFVFHKCEQFCRSRTKLDFEFLEFISDIANLSGPDPGSLKITMAFTTYVKFRMFSPHIESIRVGMLSDSLDIQRLLNQYATNKPNAANYVSVIQHVLAFPEGIISTAVEFLSSSSDLPSARYLVQMVTKDRDFLAMILKKRSQEVKEWLNERELKFVQKCRPMFFLTYTKDTEEERVSKASIQSGTLSRRSA</sequence>
<gene>
    <name evidence="1" type="primary">106059054</name>
</gene>
<protein>
    <submittedName>
        <fullName evidence="1">Uncharacterized protein</fullName>
    </submittedName>
</protein>
<reference evidence="1" key="1">
    <citation type="submission" date="2020-05" db="UniProtKB">
        <authorList>
            <consortium name="EnsemblMetazoa"/>
        </authorList>
    </citation>
    <scope>IDENTIFICATION</scope>
    <source>
        <strain evidence="1">BB02</strain>
    </source>
</reference>
<dbReference type="Gene3D" id="3.40.50.300">
    <property type="entry name" value="P-loop containing nucleotide triphosphate hydrolases"/>
    <property type="match status" value="1"/>
</dbReference>
<proteinExistence type="predicted"/>
<name>A0A2C9LAY2_BIOGL</name>
<dbReference type="OrthoDB" id="6216070at2759"/>
<accession>A0A2C9LAY2</accession>
<organism evidence="1 2">
    <name type="scientific">Biomphalaria glabrata</name>
    <name type="common">Bloodfluke planorb</name>
    <name type="synonym">Freshwater snail</name>
    <dbReference type="NCBI Taxonomy" id="6526"/>
    <lineage>
        <taxon>Eukaryota</taxon>
        <taxon>Metazoa</taxon>
        <taxon>Spiralia</taxon>
        <taxon>Lophotrochozoa</taxon>
        <taxon>Mollusca</taxon>
        <taxon>Gastropoda</taxon>
        <taxon>Heterobranchia</taxon>
        <taxon>Euthyneura</taxon>
        <taxon>Panpulmonata</taxon>
        <taxon>Hygrophila</taxon>
        <taxon>Lymnaeoidea</taxon>
        <taxon>Planorbidae</taxon>
        <taxon>Biomphalaria</taxon>
    </lineage>
</organism>